<keyword evidence="3 8" id="KW-0732">Signal</keyword>
<accession>A0A7W6CJF5</accession>
<keyword evidence="4 7" id="KW-0472">Membrane</keyword>
<dbReference type="PRINTS" id="PR01008">
    <property type="entry name" value="FLGLRINGFLGH"/>
</dbReference>
<feature type="chain" id="PRO_5030528812" description="Flagellar L-ring protein" evidence="8">
    <location>
        <begin position="23"/>
        <end position="219"/>
    </location>
</feature>
<comment type="similarity">
    <text evidence="2 7">Belongs to the FlgH family.</text>
</comment>
<evidence type="ECO:0000256" key="8">
    <source>
        <dbReference type="SAM" id="SignalP"/>
    </source>
</evidence>
<evidence type="ECO:0000256" key="6">
    <source>
        <dbReference type="ARBA" id="ARBA00023237"/>
    </source>
</evidence>
<feature type="signal peptide" evidence="8">
    <location>
        <begin position="1"/>
        <end position="22"/>
    </location>
</feature>
<dbReference type="PANTHER" id="PTHR34933:SF1">
    <property type="entry name" value="FLAGELLAR L-RING PROTEIN"/>
    <property type="match status" value="1"/>
</dbReference>
<dbReference type="AlphaFoldDB" id="A0A7W6CJF5"/>
<evidence type="ECO:0000256" key="5">
    <source>
        <dbReference type="ARBA" id="ARBA00023143"/>
    </source>
</evidence>
<evidence type="ECO:0000313" key="10">
    <source>
        <dbReference type="Proteomes" id="UP000548867"/>
    </source>
</evidence>
<dbReference type="Pfam" id="PF02107">
    <property type="entry name" value="FlgH"/>
    <property type="match status" value="1"/>
</dbReference>
<keyword evidence="9" id="KW-0966">Cell projection</keyword>
<proteinExistence type="inferred from homology"/>
<evidence type="ECO:0000256" key="3">
    <source>
        <dbReference type="ARBA" id="ARBA00022729"/>
    </source>
</evidence>
<keyword evidence="9" id="KW-0969">Cilium</keyword>
<dbReference type="RefSeq" id="WP_183627406.1">
    <property type="nucleotide sequence ID" value="NZ_JACIDX010000014.1"/>
</dbReference>
<dbReference type="GO" id="GO:0009427">
    <property type="term" value="C:bacterial-type flagellum basal body, distal rod, L ring"/>
    <property type="evidence" value="ECO:0007669"/>
    <property type="project" value="InterPro"/>
</dbReference>
<protein>
    <recommendedName>
        <fullName evidence="7">Flagellar L-ring protein</fullName>
    </recommendedName>
    <alternativeName>
        <fullName evidence="7">Basal body L-ring protein</fullName>
    </alternativeName>
</protein>
<reference evidence="9 10" key="1">
    <citation type="submission" date="2020-08" db="EMBL/GenBank/DDBJ databases">
        <title>Genomic Encyclopedia of Type Strains, Phase IV (KMG-IV): sequencing the most valuable type-strain genomes for metagenomic binning, comparative biology and taxonomic classification.</title>
        <authorList>
            <person name="Goeker M."/>
        </authorList>
    </citation>
    <scope>NUCLEOTIDE SEQUENCE [LARGE SCALE GENOMIC DNA]</scope>
    <source>
        <strain evidence="9 10">DSM 27057</strain>
    </source>
</reference>
<keyword evidence="10" id="KW-1185">Reference proteome</keyword>
<evidence type="ECO:0000256" key="4">
    <source>
        <dbReference type="ARBA" id="ARBA00023136"/>
    </source>
</evidence>
<comment type="subunit">
    <text evidence="7">The basal body constitutes a major portion of the flagellar organelle and consists of four rings (L,P,S, and M) mounted on a central rod.</text>
</comment>
<sequence>MTLRPLLLILTAALALPAPAQAGRRPAPGFEATLPTPPAMAPTEGAIFIAAAGYAPLVSGARAQRVGDVLTIILNENTSTAKTSTNKTQRSGSANIAAPTLGPLSMSSTPLNASSSGSFNGQGNATQTNSFSGMISVTIAEVRPNGTALVRGEKRMLLAQGKEWIQFSGIVRLADVDAANQIQSGQVADARIEYAGNGSVAQSAREGWLSKFFSYISPF</sequence>
<comment type="subcellular location">
    <subcellularLocation>
        <location evidence="7">Cell outer membrane</location>
    </subcellularLocation>
    <subcellularLocation>
        <location evidence="7">Bacterial flagellum basal body</location>
    </subcellularLocation>
</comment>
<name>A0A7W6CJF5_9SPHN</name>
<dbReference type="Proteomes" id="UP000548867">
    <property type="component" value="Unassembled WGS sequence"/>
</dbReference>
<dbReference type="EMBL" id="JACIDX010000014">
    <property type="protein sequence ID" value="MBB3956535.1"/>
    <property type="molecule type" value="Genomic_DNA"/>
</dbReference>
<organism evidence="9 10">
    <name type="scientific">Novosphingobium sediminicola</name>
    <dbReference type="NCBI Taxonomy" id="563162"/>
    <lineage>
        <taxon>Bacteria</taxon>
        <taxon>Pseudomonadati</taxon>
        <taxon>Pseudomonadota</taxon>
        <taxon>Alphaproteobacteria</taxon>
        <taxon>Sphingomonadales</taxon>
        <taxon>Sphingomonadaceae</taxon>
        <taxon>Novosphingobium</taxon>
    </lineage>
</organism>
<evidence type="ECO:0000256" key="7">
    <source>
        <dbReference type="HAMAP-Rule" id="MF_00415"/>
    </source>
</evidence>
<dbReference type="GO" id="GO:0071973">
    <property type="term" value="P:bacterial-type flagellum-dependent cell motility"/>
    <property type="evidence" value="ECO:0007669"/>
    <property type="project" value="InterPro"/>
</dbReference>
<dbReference type="HAMAP" id="MF_00415">
    <property type="entry name" value="FlgH"/>
    <property type="match status" value="1"/>
</dbReference>
<evidence type="ECO:0000256" key="1">
    <source>
        <dbReference type="ARBA" id="ARBA00002591"/>
    </source>
</evidence>
<evidence type="ECO:0000256" key="2">
    <source>
        <dbReference type="ARBA" id="ARBA00006929"/>
    </source>
</evidence>
<dbReference type="GO" id="GO:0003774">
    <property type="term" value="F:cytoskeletal motor activity"/>
    <property type="evidence" value="ECO:0007669"/>
    <property type="project" value="InterPro"/>
</dbReference>
<evidence type="ECO:0000313" key="9">
    <source>
        <dbReference type="EMBL" id="MBB3956535.1"/>
    </source>
</evidence>
<dbReference type="InterPro" id="IPR000527">
    <property type="entry name" value="Flag_Lring"/>
</dbReference>
<keyword evidence="5 7" id="KW-0975">Bacterial flagellum</keyword>
<comment type="function">
    <text evidence="1 7">Assembles around the rod to form the L-ring and probably protects the motor/basal body from shearing forces during rotation.</text>
</comment>
<keyword evidence="9" id="KW-0282">Flagellum</keyword>
<dbReference type="PANTHER" id="PTHR34933">
    <property type="entry name" value="FLAGELLAR L-RING PROTEIN"/>
    <property type="match status" value="1"/>
</dbReference>
<comment type="caution">
    <text evidence="9">The sequence shown here is derived from an EMBL/GenBank/DDBJ whole genome shotgun (WGS) entry which is preliminary data.</text>
</comment>
<dbReference type="GO" id="GO:0009279">
    <property type="term" value="C:cell outer membrane"/>
    <property type="evidence" value="ECO:0007669"/>
    <property type="project" value="UniProtKB-SubCell"/>
</dbReference>
<gene>
    <name evidence="7" type="primary">flgH</name>
    <name evidence="9" type="ORF">GGR38_003500</name>
</gene>
<keyword evidence="6 7" id="KW-0998">Cell outer membrane</keyword>